<reference evidence="7 8" key="1">
    <citation type="submission" date="2025-05" db="UniProtKB">
        <authorList>
            <consortium name="RefSeq"/>
        </authorList>
    </citation>
    <scope>IDENTIFICATION</scope>
    <source>
        <tissue evidence="7 8">Blood</tissue>
    </source>
</reference>
<dbReference type="Gene3D" id="1.25.40.20">
    <property type="entry name" value="Ankyrin repeat-containing domain"/>
    <property type="match status" value="2"/>
</dbReference>
<feature type="coiled-coil region" evidence="4">
    <location>
        <begin position="594"/>
        <end position="621"/>
    </location>
</feature>
<feature type="region of interest" description="Disordered" evidence="5">
    <location>
        <begin position="418"/>
        <end position="461"/>
    </location>
</feature>
<accession>A0ABM4JA07</accession>
<evidence type="ECO:0000313" key="7">
    <source>
        <dbReference type="RefSeq" id="XP_070412783.1"/>
    </source>
</evidence>
<proteinExistence type="predicted"/>
<dbReference type="RefSeq" id="XP_070412784.1">
    <property type="nucleotide sequence ID" value="XM_070556683.1"/>
</dbReference>
<feature type="repeat" description="ANK" evidence="3">
    <location>
        <begin position="140"/>
        <end position="172"/>
    </location>
</feature>
<organism evidence="6 8">
    <name type="scientific">Equus przewalskii</name>
    <name type="common">Przewalski's horse</name>
    <name type="synonym">Equus caballus przewalskii</name>
    <dbReference type="NCBI Taxonomy" id="9798"/>
    <lineage>
        <taxon>Eukaryota</taxon>
        <taxon>Metazoa</taxon>
        <taxon>Chordata</taxon>
        <taxon>Craniata</taxon>
        <taxon>Vertebrata</taxon>
        <taxon>Euteleostomi</taxon>
        <taxon>Mammalia</taxon>
        <taxon>Eutheria</taxon>
        <taxon>Laurasiatheria</taxon>
        <taxon>Perissodactyla</taxon>
        <taxon>Equidae</taxon>
        <taxon>Equus</taxon>
    </lineage>
</organism>
<evidence type="ECO:0000256" key="3">
    <source>
        <dbReference type="PROSITE-ProRule" id="PRU00023"/>
    </source>
</evidence>
<evidence type="ECO:0000256" key="1">
    <source>
        <dbReference type="ARBA" id="ARBA00022737"/>
    </source>
</evidence>
<feature type="region of interest" description="Disordered" evidence="5">
    <location>
        <begin position="198"/>
        <end position="285"/>
    </location>
</feature>
<evidence type="ECO:0000256" key="4">
    <source>
        <dbReference type="SAM" id="Coils"/>
    </source>
</evidence>
<feature type="compositionally biased region" description="Basic residues" evidence="5">
    <location>
        <begin position="262"/>
        <end position="278"/>
    </location>
</feature>
<dbReference type="Pfam" id="PF13637">
    <property type="entry name" value="Ank_4"/>
    <property type="match status" value="2"/>
</dbReference>
<feature type="repeat" description="ANK" evidence="3">
    <location>
        <begin position="74"/>
        <end position="106"/>
    </location>
</feature>
<keyword evidence="2 3" id="KW-0040">ANK repeat</keyword>
<keyword evidence="6" id="KW-1185">Reference proteome</keyword>
<dbReference type="PROSITE" id="PS50297">
    <property type="entry name" value="ANK_REP_REGION"/>
    <property type="match status" value="4"/>
</dbReference>
<evidence type="ECO:0000256" key="2">
    <source>
        <dbReference type="ARBA" id="ARBA00023043"/>
    </source>
</evidence>
<keyword evidence="4" id="KW-0175">Coiled coil</keyword>
<feature type="repeat" description="ANK" evidence="3">
    <location>
        <begin position="41"/>
        <end position="73"/>
    </location>
</feature>
<dbReference type="PROSITE" id="PS50088">
    <property type="entry name" value="ANK_REPEAT"/>
    <property type="match status" value="4"/>
</dbReference>
<dbReference type="Pfam" id="PF12796">
    <property type="entry name" value="Ank_2"/>
    <property type="match status" value="1"/>
</dbReference>
<feature type="compositionally biased region" description="Polar residues" evidence="5">
    <location>
        <begin position="425"/>
        <end position="444"/>
    </location>
</feature>
<feature type="repeat" description="ANK" evidence="3">
    <location>
        <begin position="107"/>
        <end position="139"/>
    </location>
</feature>
<evidence type="ECO:0000313" key="8">
    <source>
        <dbReference type="RefSeq" id="XP_070412784.1"/>
    </source>
</evidence>
<keyword evidence="1" id="KW-0677">Repeat</keyword>
<dbReference type="Proteomes" id="UP001652662">
    <property type="component" value="Chromosome 9"/>
</dbReference>
<name>A0ABM4JA07_EQUPR</name>
<protein>
    <submittedName>
        <fullName evidence="7 8">Ankyrin repeat domain-containing protein 6 isoform X18</fullName>
    </submittedName>
</protein>
<dbReference type="PANTHER" id="PTHR24171">
    <property type="entry name" value="ANKYRIN REPEAT DOMAIN-CONTAINING PROTEIN 39-RELATED"/>
    <property type="match status" value="1"/>
</dbReference>
<gene>
    <name evidence="7 8" type="primary">ANKRD6</name>
</gene>
<sequence length="626" mass="68370">MSQQDAVAALSERLLIAAYKGQVENVVQLINKGAKVAVTKHGRTPLHLAANKGHLSVVQILLKAGCDLDVQDDGDQTALHRATVVGNTEVIAALIQEGCALDRQDKDGNTALHEASWHGFSQSAKLLVKAGANVLAKNKAGDTALHVAAALNHKKVVKILLEAGADGTIVNNAGQTPLETARYHNNPEVALLLTKAPQGSVSAGDTPSSEQAAPRKEEPREDFLSASPEPRAKDNRQRKSRPKASAFSDPTPPADQQPGHQKNLHTHNHPKKKARHRCSPPPPPHEFRAYQLYTLYRGKDGKVMQAPIDGCRCEPLINKLENQLEATVEEIRAELGSVQDKMNTKLGHMESKTQHQMRVLDKLMVERLSAERTECLNRLQLHSDTEKQEGEKRQMSLVDELKTWCMLKIQNLELKLSGDSRASRTKSTPSTCESSTAGVDQSVVTAGPVAASDTSPQVVRPKEKALNATATHRLQQELSSSDCTGSRLRNVKVQTALLPLKEAAKCDQQAGPCVDRGTQTKKSGKSGQTRHRAQQPAPAASCGPPPAAGSEQTAPHLRDTSQALEITQYFFEAVSTQMEKWYERKIEEARSQASQKAQQDKATLKEHIKSLEEELAKLRTKVQKEN</sequence>
<dbReference type="PRINTS" id="PR01415">
    <property type="entry name" value="ANKYRIN"/>
</dbReference>
<dbReference type="SMART" id="SM00248">
    <property type="entry name" value="ANK"/>
    <property type="match status" value="6"/>
</dbReference>
<evidence type="ECO:0000313" key="6">
    <source>
        <dbReference type="Proteomes" id="UP001652662"/>
    </source>
</evidence>
<feature type="compositionally biased region" description="Basic and acidic residues" evidence="5">
    <location>
        <begin position="213"/>
        <end position="223"/>
    </location>
</feature>
<dbReference type="InterPro" id="IPR002110">
    <property type="entry name" value="Ankyrin_rpt"/>
</dbReference>
<dbReference type="GeneID" id="103562856"/>
<evidence type="ECO:0000256" key="5">
    <source>
        <dbReference type="SAM" id="MobiDB-lite"/>
    </source>
</evidence>
<feature type="compositionally biased region" description="Basic residues" evidence="5">
    <location>
        <begin position="522"/>
        <end position="533"/>
    </location>
</feature>
<feature type="region of interest" description="Disordered" evidence="5">
    <location>
        <begin position="508"/>
        <end position="555"/>
    </location>
</feature>
<dbReference type="InterPro" id="IPR036770">
    <property type="entry name" value="Ankyrin_rpt-contain_sf"/>
</dbReference>
<dbReference type="RefSeq" id="XP_070412783.1">
    <property type="nucleotide sequence ID" value="XM_070556682.1"/>
</dbReference>
<feature type="compositionally biased region" description="Polar residues" evidence="5">
    <location>
        <begin position="198"/>
        <end position="211"/>
    </location>
</feature>
<dbReference type="SUPFAM" id="SSF48403">
    <property type="entry name" value="Ankyrin repeat"/>
    <property type="match status" value="1"/>
</dbReference>